<keyword evidence="1" id="KW-1133">Transmembrane helix</keyword>
<dbReference type="EMBL" id="LRRQ01000103">
    <property type="protein sequence ID" value="OAM89168.1"/>
    <property type="molecule type" value="Genomic_DNA"/>
</dbReference>
<keyword evidence="3" id="KW-1185">Reference proteome</keyword>
<gene>
    <name evidence="2" type="ORF">AW736_14525</name>
</gene>
<evidence type="ECO:0000256" key="1">
    <source>
        <dbReference type="SAM" id="Phobius"/>
    </source>
</evidence>
<organism evidence="2 3">
    <name type="scientific">Termitidicoccus mucosus</name>
    <dbReference type="NCBI Taxonomy" id="1184151"/>
    <lineage>
        <taxon>Bacteria</taxon>
        <taxon>Pseudomonadati</taxon>
        <taxon>Verrucomicrobiota</taxon>
        <taxon>Opitutia</taxon>
        <taxon>Opitutales</taxon>
        <taxon>Opitutaceae</taxon>
        <taxon>Termitidicoccus</taxon>
    </lineage>
</organism>
<evidence type="ECO:0000313" key="2">
    <source>
        <dbReference type="EMBL" id="OAM89168.1"/>
    </source>
</evidence>
<dbReference type="RefSeq" id="WP_068770897.1">
    <property type="nucleotide sequence ID" value="NZ_CP109796.1"/>
</dbReference>
<proteinExistence type="predicted"/>
<evidence type="ECO:0000313" key="3">
    <source>
        <dbReference type="Proteomes" id="UP000078486"/>
    </source>
</evidence>
<keyword evidence="1" id="KW-0812">Transmembrane</keyword>
<name>A0A178IHF0_9BACT</name>
<accession>A0A178IHF0</accession>
<sequence length="61" mass="6537">MKTNRLIPALVLGGFAAIVAVLATVDTNIRIESLLGYGAVASLLTVAVIDYGRDLRHSRNR</sequence>
<dbReference type="AlphaFoldDB" id="A0A178IHF0"/>
<reference evidence="2 3" key="1">
    <citation type="submission" date="2016-01" db="EMBL/GenBank/DDBJ databases">
        <title>High potential of lignocellulose degradation of a new Verrucomicrobia species.</title>
        <authorList>
            <person name="Wang Y."/>
            <person name="Shi Y."/>
            <person name="Qiu Z."/>
            <person name="Liu S."/>
            <person name="Yang H."/>
        </authorList>
    </citation>
    <scope>NUCLEOTIDE SEQUENCE [LARGE SCALE GENOMIC DNA]</scope>
    <source>
        <strain evidence="2 3">TSB47</strain>
    </source>
</reference>
<keyword evidence="1" id="KW-0472">Membrane</keyword>
<feature type="transmembrane region" description="Helical" evidence="1">
    <location>
        <begin position="33"/>
        <end position="52"/>
    </location>
</feature>
<protein>
    <submittedName>
        <fullName evidence="2">Uncharacterized protein</fullName>
    </submittedName>
</protein>
<comment type="caution">
    <text evidence="2">The sequence shown here is derived from an EMBL/GenBank/DDBJ whole genome shotgun (WGS) entry which is preliminary data.</text>
</comment>
<dbReference type="Proteomes" id="UP000078486">
    <property type="component" value="Unassembled WGS sequence"/>
</dbReference>